<accession>A0ABD5XVF6</accession>
<gene>
    <name evidence="1" type="ORF">ACFQRB_16765</name>
</gene>
<evidence type="ECO:0000313" key="1">
    <source>
        <dbReference type="EMBL" id="MFC7137660.1"/>
    </source>
</evidence>
<comment type="caution">
    <text evidence="1">The sequence shown here is derived from an EMBL/GenBank/DDBJ whole genome shotgun (WGS) entry which is preliminary data.</text>
</comment>
<sequence>MATAQNVTVDSESNEVHIDSLTVHDEELVSFLSDAPGEPEAAVERALRVGASTLELADTTREVEYVRREFDTLREAFADEVAEVEREFEDAFGDDGEFEGRLDDAFGEGGAFADRLDEQFGEEGEVIQQALDPDNDGSPLNRIRQTFREEIRDLSEKLERQAGAEEERELSHRSGYDFEDTVQEMLADATYNTSDDVERTAETEGELPGRGVGDFVYTIGETGQRIAIEAKSVEGYTRPKIDEEMADAIENRDADFGVFVSECESFVPDTVGYFQPYDDYVCVSLSADRDDEVDESFLRIALSWARTRAIQGHVDAGDDLDPEEVQSRVEAVRDELDRISNAKRKCTEMQSTADDVKGLLDGLRDDVIVELDGITTELSKASDGA</sequence>
<keyword evidence="2" id="KW-1185">Reference proteome</keyword>
<name>A0ABD5XVF6_9EURY</name>
<evidence type="ECO:0008006" key="3">
    <source>
        <dbReference type="Google" id="ProtNLM"/>
    </source>
</evidence>
<evidence type="ECO:0000313" key="2">
    <source>
        <dbReference type="Proteomes" id="UP001596368"/>
    </source>
</evidence>
<organism evidence="1 2">
    <name type="scientific">Halobaculum litoreum</name>
    <dbReference type="NCBI Taxonomy" id="3031998"/>
    <lineage>
        <taxon>Archaea</taxon>
        <taxon>Methanobacteriati</taxon>
        <taxon>Methanobacteriota</taxon>
        <taxon>Stenosarchaea group</taxon>
        <taxon>Halobacteria</taxon>
        <taxon>Halobacteriales</taxon>
        <taxon>Haloferacaceae</taxon>
        <taxon>Halobaculum</taxon>
    </lineage>
</organism>
<dbReference type="AlphaFoldDB" id="A0ABD5XVF6"/>
<reference evidence="1 2" key="1">
    <citation type="journal article" date="2019" name="Int. J. Syst. Evol. Microbiol.">
        <title>The Global Catalogue of Microorganisms (GCM) 10K type strain sequencing project: providing services to taxonomists for standard genome sequencing and annotation.</title>
        <authorList>
            <consortium name="The Broad Institute Genomics Platform"/>
            <consortium name="The Broad Institute Genome Sequencing Center for Infectious Disease"/>
            <person name="Wu L."/>
            <person name="Ma J."/>
        </authorList>
    </citation>
    <scope>NUCLEOTIDE SEQUENCE [LARGE SCALE GENOMIC DNA]</scope>
    <source>
        <strain evidence="1 2">DT92</strain>
    </source>
</reference>
<proteinExistence type="predicted"/>
<dbReference type="EMBL" id="JBHSZG010000002">
    <property type="protein sequence ID" value="MFC7137660.1"/>
    <property type="molecule type" value="Genomic_DNA"/>
</dbReference>
<dbReference type="Proteomes" id="UP001596368">
    <property type="component" value="Unassembled WGS sequence"/>
</dbReference>
<protein>
    <recommendedName>
        <fullName evidence="3">Restriction endonuclease</fullName>
    </recommendedName>
</protein>